<dbReference type="Pfam" id="PF01416">
    <property type="entry name" value="PseudoU_synth_1"/>
    <property type="match status" value="1"/>
</dbReference>
<keyword evidence="5" id="KW-0819">tRNA processing</keyword>
<dbReference type="CTD" id="20231480"/>
<proteinExistence type="inferred from homology"/>
<dbReference type="STRING" id="225164.V4C133"/>
<evidence type="ECO:0000256" key="8">
    <source>
        <dbReference type="ARBA" id="ARBA00036943"/>
    </source>
</evidence>
<evidence type="ECO:0000256" key="16">
    <source>
        <dbReference type="ARBA" id="ARBA00080849"/>
    </source>
</evidence>
<dbReference type="OMA" id="FLCECIY"/>
<gene>
    <name evidence="21" type="ORF">LOTGIDRAFT_117320</name>
</gene>
<evidence type="ECO:0000313" key="21">
    <source>
        <dbReference type="EMBL" id="ESO95174.1"/>
    </source>
</evidence>
<keyword evidence="22" id="KW-1185">Reference proteome</keyword>
<keyword evidence="7" id="KW-0539">Nucleus</keyword>
<comment type="subcellular location">
    <subcellularLocation>
        <location evidence="2">Nucleus</location>
    </subcellularLocation>
</comment>
<evidence type="ECO:0000256" key="15">
    <source>
        <dbReference type="ARBA" id="ARBA00079087"/>
    </source>
</evidence>
<dbReference type="InterPro" id="IPR001406">
    <property type="entry name" value="PsdUridine_synth_TruA"/>
</dbReference>
<dbReference type="GO" id="GO:0003723">
    <property type="term" value="F:RNA binding"/>
    <property type="evidence" value="ECO:0007669"/>
    <property type="project" value="InterPro"/>
</dbReference>
<dbReference type="FunFam" id="3.30.70.580:FF:000002">
    <property type="entry name" value="tRNA pseudouridine synthase"/>
    <property type="match status" value="1"/>
</dbReference>
<dbReference type="OrthoDB" id="10256309at2759"/>
<evidence type="ECO:0000313" key="22">
    <source>
        <dbReference type="Proteomes" id="UP000030746"/>
    </source>
</evidence>
<evidence type="ECO:0000256" key="5">
    <source>
        <dbReference type="ARBA" id="ARBA00022694"/>
    </source>
</evidence>
<dbReference type="Proteomes" id="UP000030746">
    <property type="component" value="Unassembled WGS sequence"/>
</dbReference>
<feature type="domain" description="Pseudouridine synthase I TruA alpha/beta" evidence="20">
    <location>
        <begin position="183"/>
        <end position="286"/>
    </location>
</feature>
<evidence type="ECO:0000259" key="20">
    <source>
        <dbReference type="Pfam" id="PF01416"/>
    </source>
</evidence>
<evidence type="ECO:0000256" key="11">
    <source>
        <dbReference type="ARBA" id="ARBA00064589"/>
    </source>
</evidence>
<dbReference type="PANTHER" id="PTHR11142:SF4">
    <property type="entry name" value="PSEUDOURIDYLATE SYNTHASE 1 HOMOLOG"/>
    <property type="match status" value="1"/>
</dbReference>
<comment type="catalytic activity">
    <reaction evidence="8">
        <text>a uridine in tRNA = a pseudouridine in tRNA</text>
        <dbReference type="Rhea" id="RHEA:54572"/>
        <dbReference type="Rhea" id="RHEA-COMP:13339"/>
        <dbReference type="Rhea" id="RHEA-COMP:13934"/>
        <dbReference type="ChEBI" id="CHEBI:65314"/>
        <dbReference type="ChEBI" id="CHEBI:65315"/>
    </reaction>
</comment>
<evidence type="ECO:0000256" key="13">
    <source>
        <dbReference type="ARBA" id="ARBA00068582"/>
    </source>
</evidence>
<evidence type="ECO:0000256" key="4">
    <source>
        <dbReference type="ARBA" id="ARBA00022664"/>
    </source>
</evidence>
<evidence type="ECO:0000256" key="7">
    <source>
        <dbReference type="ARBA" id="ARBA00023242"/>
    </source>
</evidence>
<dbReference type="RefSeq" id="XP_009054361.1">
    <property type="nucleotide sequence ID" value="XM_009056113.1"/>
</dbReference>
<dbReference type="AlphaFoldDB" id="V4C133"/>
<keyword evidence="4" id="KW-0507">mRNA processing</keyword>
<comment type="subunit">
    <text evidence="11">Monomer. Forms a complex with RARG and the SRA1 RNA in the nucleus.</text>
</comment>
<dbReference type="InterPro" id="IPR020097">
    <property type="entry name" value="PsdUridine_synth_TruA_a/b_dom"/>
</dbReference>
<dbReference type="EC" id="5.4.99.12" evidence="12"/>
<sequence>MSPLIQIFQAPPPPLLGRLDKGRKVALLLAYCGAGYYGIQIQKDYPTIESELLSALVKCKCLTQEQADTPNKIQFQRAARTDKGVSALGNIISLKISILYFLFDYLFVTLDDVVDVINKELPNQIRVLSYIRTTKGFNSKNFCDSRTYMYMIPTYAFTPVNQVFNDDYRISDENFTLLNTVLSKYKGTHNFHNYTSGIKPTDASANRFIIKFEADKPTIEDDIEFITLKVTGQSFMLHHIRKMVALTICVVKGLCGIETIEKSWLHDKMDVPRAPSEGLFLCQTHYTGYNRRYGTDGIHDPLDWSHCQVSTI</sequence>
<evidence type="ECO:0000256" key="17">
    <source>
        <dbReference type="ARBA" id="ARBA00081344"/>
    </source>
</evidence>
<evidence type="ECO:0000256" key="2">
    <source>
        <dbReference type="ARBA" id="ARBA00004123"/>
    </source>
</evidence>
<dbReference type="PIRSF" id="PIRSF001430">
    <property type="entry name" value="tRNA_psdUrid_synth"/>
    <property type="match status" value="1"/>
</dbReference>
<dbReference type="InterPro" id="IPR020094">
    <property type="entry name" value="TruA/RsuA/RluB/E/F_N"/>
</dbReference>
<evidence type="ECO:0000256" key="10">
    <source>
        <dbReference type="ARBA" id="ARBA00053709"/>
    </source>
</evidence>
<dbReference type="InterPro" id="IPR020103">
    <property type="entry name" value="PsdUridine_synth_cat_dom_sf"/>
</dbReference>
<comment type="function">
    <text evidence="10">Pseudouridylate synthase that catalyzes pseudouridylation of tRNAs and mRNAs. Acts on positions 27/28 in the anticodon stem and also positions 34 and 36 in the anticodon of an intron containing tRNA. Also catalyzes pseudouridylation of mRNAs: mediates pseudouridylation of mRNAs with the consensus sequence 5'-UGUAG-3'. Acts as a regulator of pre-mRNA splicing by mediating pseudouridylation of pre-mRNAs at locations associated with alternatively spliced regions. Pseudouridylation of pre-mRNAs near splice sites directly regulates mRNA splicing and mRNA 3'-end processing. Involved in regulation of nuclear receptor activity through pseudouridylation of SRA1 mRNA.</text>
</comment>
<dbReference type="GeneID" id="20231480"/>
<name>V4C133_LOTGI</name>
<dbReference type="SUPFAM" id="SSF55120">
    <property type="entry name" value="Pseudouridine synthase"/>
    <property type="match status" value="1"/>
</dbReference>
<reference evidence="21" key="1">
    <citation type="journal article" date="2013" name="Nature">
        <title>Insights into bilaterian evolution from three spiralian genomes.</title>
        <authorList>
            <person name="Simakov O."/>
            <person name="Marletaz F."/>
            <person name="Cho S.J."/>
            <person name="Edsinger-Gonzales E."/>
            <person name="Havlak P."/>
            <person name="Hellsten U."/>
            <person name="Kuo D.H."/>
            <person name="Larsson T."/>
            <person name="Lv J."/>
            <person name="Arendt D."/>
            <person name="Savage R."/>
            <person name="Osoegawa K."/>
            <person name="de Jong P."/>
            <person name="Grimwood J."/>
            <person name="Chapman J.A."/>
            <person name="Shapiro H."/>
            <person name="Aerts A."/>
            <person name="Otillar R.P."/>
            <person name="Terry A.Y."/>
            <person name="Boore J.L."/>
            <person name="Grigoriev I.V."/>
            <person name="Lindberg D.R."/>
            <person name="Seaver E.C."/>
            <person name="Weisblat D.A."/>
            <person name="Putnam N.H."/>
            <person name="Rokhsar D.S."/>
        </authorList>
    </citation>
    <scope>NUCLEOTIDE SEQUENCE [LARGE SCALE GENOMIC DNA]</scope>
</reference>
<dbReference type="GO" id="GO:0006397">
    <property type="term" value="P:mRNA processing"/>
    <property type="evidence" value="ECO:0007669"/>
    <property type="project" value="UniProtKB-KW"/>
</dbReference>
<keyword evidence="6" id="KW-0413">Isomerase</keyword>
<feature type="active site" description="Nucleophile" evidence="18">
    <location>
        <position position="82"/>
    </location>
</feature>
<dbReference type="EMBL" id="KB201701">
    <property type="protein sequence ID" value="ESO95174.1"/>
    <property type="molecule type" value="Genomic_DNA"/>
</dbReference>
<dbReference type="HOGENOM" id="CLU_021971_3_0_1"/>
<evidence type="ECO:0000256" key="9">
    <source>
        <dbReference type="ARBA" id="ARBA00052184"/>
    </source>
</evidence>
<dbReference type="PANTHER" id="PTHR11142">
    <property type="entry name" value="PSEUDOURIDYLATE SYNTHASE"/>
    <property type="match status" value="1"/>
</dbReference>
<evidence type="ECO:0000256" key="1">
    <source>
        <dbReference type="ARBA" id="ARBA00001166"/>
    </source>
</evidence>
<feature type="binding site" evidence="19">
    <location>
        <position position="148"/>
    </location>
    <ligand>
        <name>substrate</name>
    </ligand>
</feature>
<dbReference type="GO" id="GO:0005634">
    <property type="term" value="C:nucleus"/>
    <property type="evidence" value="ECO:0007669"/>
    <property type="project" value="UniProtKB-SubCell"/>
</dbReference>
<dbReference type="InterPro" id="IPR020095">
    <property type="entry name" value="PsdUridine_synth_TruA_C"/>
</dbReference>
<comment type="catalytic activity">
    <reaction evidence="9">
        <text>uridine(38/39/40) in tRNA = pseudouridine(38/39/40) in tRNA</text>
        <dbReference type="Rhea" id="RHEA:22376"/>
        <dbReference type="Rhea" id="RHEA-COMP:10085"/>
        <dbReference type="Rhea" id="RHEA-COMP:10087"/>
        <dbReference type="ChEBI" id="CHEBI:65314"/>
        <dbReference type="ChEBI" id="CHEBI:65315"/>
        <dbReference type="EC" id="5.4.99.12"/>
    </reaction>
</comment>
<comment type="catalytic activity">
    <reaction evidence="1">
        <text>a uridine in mRNA = a pseudouridine in mRNA</text>
        <dbReference type="Rhea" id="RHEA:56644"/>
        <dbReference type="Rhea" id="RHEA-COMP:14658"/>
        <dbReference type="Rhea" id="RHEA-COMP:14659"/>
        <dbReference type="ChEBI" id="CHEBI:65314"/>
        <dbReference type="ChEBI" id="CHEBI:65315"/>
    </reaction>
</comment>
<dbReference type="CDD" id="cd02568">
    <property type="entry name" value="PseudoU_synth_PUS1_PUS2"/>
    <property type="match status" value="1"/>
</dbReference>
<evidence type="ECO:0000256" key="19">
    <source>
        <dbReference type="PIRSR" id="PIRSR001430-2"/>
    </source>
</evidence>
<evidence type="ECO:0000256" key="6">
    <source>
        <dbReference type="ARBA" id="ARBA00023235"/>
    </source>
</evidence>
<evidence type="ECO:0000256" key="18">
    <source>
        <dbReference type="PIRSR" id="PIRSR001430-1"/>
    </source>
</evidence>
<comment type="similarity">
    <text evidence="3">Belongs to the tRNA pseudouridine synthase TruA family.</text>
</comment>
<dbReference type="GO" id="GO:1990481">
    <property type="term" value="P:mRNA pseudouridine synthesis"/>
    <property type="evidence" value="ECO:0007669"/>
    <property type="project" value="TreeGrafter"/>
</dbReference>
<evidence type="ECO:0000256" key="3">
    <source>
        <dbReference type="ARBA" id="ARBA00009375"/>
    </source>
</evidence>
<dbReference type="Gene3D" id="3.30.70.580">
    <property type="entry name" value="Pseudouridine synthase I, catalytic domain, N-terminal subdomain"/>
    <property type="match status" value="1"/>
</dbReference>
<organism evidence="21 22">
    <name type="scientific">Lottia gigantea</name>
    <name type="common">Giant owl limpet</name>
    <dbReference type="NCBI Taxonomy" id="225164"/>
    <lineage>
        <taxon>Eukaryota</taxon>
        <taxon>Metazoa</taxon>
        <taxon>Spiralia</taxon>
        <taxon>Lophotrochozoa</taxon>
        <taxon>Mollusca</taxon>
        <taxon>Gastropoda</taxon>
        <taxon>Patellogastropoda</taxon>
        <taxon>Lottioidea</taxon>
        <taxon>Lottiidae</taxon>
        <taxon>Lottia</taxon>
    </lineage>
</organism>
<evidence type="ECO:0000256" key="14">
    <source>
        <dbReference type="ARBA" id="ARBA00075153"/>
    </source>
</evidence>
<dbReference type="GO" id="GO:0031119">
    <property type="term" value="P:tRNA pseudouridine synthesis"/>
    <property type="evidence" value="ECO:0007669"/>
    <property type="project" value="InterPro"/>
</dbReference>
<accession>V4C133</accession>
<dbReference type="FunFam" id="3.30.70.660:FF:000002">
    <property type="entry name" value="tRNA pseudouridine synthase"/>
    <property type="match status" value="1"/>
</dbReference>
<dbReference type="Gene3D" id="3.30.70.660">
    <property type="entry name" value="Pseudouridine synthase I, catalytic domain, C-terminal subdomain"/>
    <property type="match status" value="1"/>
</dbReference>
<dbReference type="GO" id="GO:0160147">
    <property type="term" value="F:tRNA pseudouridine(38-40) synthase activity"/>
    <property type="evidence" value="ECO:0007669"/>
    <property type="project" value="UniProtKB-EC"/>
</dbReference>
<evidence type="ECO:0000256" key="12">
    <source>
        <dbReference type="ARBA" id="ARBA00066509"/>
    </source>
</evidence>
<dbReference type="KEGG" id="lgi:LOTGIDRAFT_117320"/>
<dbReference type="NCBIfam" id="TIGR00071">
    <property type="entry name" value="hisT_truA"/>
    <property type="match status" value="1"/>
</dbReference>
<protein>
    <recommendedName>
        <fullName evidence="13">Pseudouridylate synthase 1 homolog</fullName>
        <ecNumber evidence="12">5.4.99.12</ecNumber>
    </recommendedName>
    <alternativeName>
        <fullName evidence="14">tRNA pseudouridine synthase 1</fullName>
    </alternativeName>
    <alternativeName>
        <fullName evidence="17">tRNA pseudouridine(38-40) synthase</fullName>
    </alternativeName>
    <alternativeName>
        <fullName evidence="15">tRNA pseudouridylate synthase I</fullName>
    </alternativeName>
    <alternativeName>
        <fullName evidence="16">tRNA-uridine isomerase I</fullName>
    </alternativeName>
</protein>
<dbReference type="InterPro" id="IPR041708">
    <property type="entry name" value="PUS1/PUS2-like"/>
</dbReference>